<feature type="region of interest" description="Disordered" evidence="1">
    <location>
        <begin position="107"/>
        <end position="149"/>
    </location>
</feature>
<dbReference type="KEGG" id="ria:C7V51_03390"/>
<reference evidence="2 3" key="1">
    <citation type="submission" date="2018-03" db="EMBL/GenBank/DDBJ databases">
        <title>Bacteriophage NCPPB3778 and a type I-E CRISPR drive the evolution of the US Biological Select Agent, Rathayibacter toxicus.</title>
        <authorList>
            <person name="Davis E.W.II."/>
            <person name="Tabima J.F."/>
            <person name="Weisberg A.J."/>
            <person name="Dantas Lopes L."/>
            <person name="Wiseman M.S."/>
            <person name="Wiseman M.S."/>
            <person name="Pupko T."/>
            <person name="Belcher M.S."/>
            <person name="Sechler A.J."/>
            <person name="Tancos M.A."/>
            <person name="Schroeder B.K."/>
            <person name="Murray T.D."/>
            <person name="Luster D.G."/>
            <person name="Schneider W.L."/>
            <person name="Rogers E."/>
            <person name="Andreote F.D."/>
            <person name="Grunwald N.J."/>
            <person name="Putnam M.L."/>
            <person name="Chang J.H."/>
        </authorList>
    </citation>
    <scope>NUCLEOTIDE SEQUENCE [LARGE SCALE GENOMIC DNA]</scope>
    <source>
        <strain evidence="2 3">NCCPB 2253</strain>
    </source>
</reference>
<proteinExistence type="predicted"/>
<dbReference type="AlphaFoldDB" id="A0AAD2JG46"/>
<evidence type="ECO:0000256" key="1">
    <source>
        <dbReference type="SAM" id="MobiDB-lite"/>
    </source>
</evidence>
<gene>
    <name evidence="2" type="ORF">C7V51_03390</name>
</gene>
<organism evidence="2 3">
    <name type="scientific">Rathayibacter iranicus</name>
    <dbReference type="NCBI Taxonomy" id="59737"/>
    <lineage>
        <taxon>Bacteria</taxon>
        <taxon>Bacillati</taxon>
        <taxon>Actinomycetota</taxon>
        <taxon>Actinomycetes</taxon>
        <taxon>Micrococcales</taxon>
        <taxon>Microbacteriaceae</taxon>
        <taxon>Rathayibacter</taxon>
    </lineage>
</organism>
<name>A0AAD2JG46_9MICO</name>
<feature type="compositionally biased region" description="Low complexity" evidence="1">
    <location>
        <begin position="107"/>
        <end position="123"/>
    </location>
</feature>
<evidence type="ECO:0000313" key="3">
    <source>
        <dbReference type="Proteomes" id="UP000283946"/>
    </source>
</evidence>
<dbReference type="EMBL" id="CP028130">
    <property type="protein sequence ID" value="AZZ55037.1"/>
    <property type="molecule type" value="Genomic_DNA"/>
</dbReference>
<protein>
    <submittedName>
        <fullName evidence="2">Uncharacterized protein</fullName>
    </submittedName>
</protein>
<evidence type="ECO:0000313" key="2">
    <source>
        <dbReference type="EMBL" id="AZZ55037.1"/>
    </source>
</evidence>
<accession>A0AAD2JG46</accession>
<dbReference type="Proteomes" id="UP000283946">
    <property type="component" value="Chromosome"/>
</dbReference>
<sequence length="149" mass="16041">MTTTPNTPAIEYRVGLTNGALARAWVPEGSSEVPARSIFATARHACARSQRRRVTVPIVDVVDAIQSLNGWEARVHRGPLPVAMLPGGGVLVLASLRRVLDNVQHSGETSTSSSFVSTSGRTFPAPRQRFRSSKTSSSRLPPEPRASRV</sequence>